<evidence type="ECO:0000256" key="1">
    <source>
        <dbReference type="SAM" id="MobiDB-lite"/>
    </source>
</evidence>
<feature type="compositionally biased region" description="Polar residues" evidence="1">
    <location>
        <begin position="1257"/>
        <end position="1283"/>
    </location>
</feature>
<dbReference type="EMBL" id="CACTIH010010032">
    <property type="protein sequence ID" value="CAA3033238.1"/>
    <property type="molecule type" value="Genomic_DNA"/>
</dbReference>
<accession>A0A8S0VNW8</accession>
<feature type="compositionally biased region" description="Low complexity" evidence="1">
    <location>
        <begin position="778"/>
        <end position="790"/>
    </location>
</feature>
<feature type="region of interest" description="Disordered" evidence="1">
    <location>
        <begin position="1"/>
        <end position="75"/>
    </location>
</feature>
<feature type="compositionally biased region" description="Low complexity" evidence="1">
    <location>
        <begin position="58"/>
        <end position="69"/>
    </location>
</feature>
<organism evidence="2 3">
    <name type="scientific">Olea europaea subsp. europaea</name>
    <dbReference type="NCBI Taxonomy" id="158383"/>
    <lineage>
        <taxon>Eukaryota</taxon>
        <taxon>Viridiplantae</taxon>
        <taxon>Streptophyta</taxon>
        <taxon>Embryophyta</taxon>
        <taxon>Tracheophyta</taxon>
        <taxon>Spermatophyta</taxon>
        <taxon>Magnoliopsida</taxon>
        <taxon>eudicotyledons</taxon>
        <taxon>Gunneridae</taxon>
        <taxon>Pentapetalae</taxon>
        <taxon>asterids</taxon>
        <taxon>lamiids</taxon>
        <taxon>Lamiales</taxon>
        <taxon>Oleaceae</taxon>
        <taxon>Oleeae</taxon>
        <taxon>Olea</taxon>
    </lineage>
</organism>
<evidence type="ECO:0000313" key="2">
    <source>
        <dbReference type="EMBL" id="CAA3033238.1"/>
    </source>
</evidence>
<feature type="compositionally biased region" description="Polar residues" evidence="1">
    <location>
        <begin position="606"/>
        <end position="624"/>
    </location>
</feature>
<feature type="region of interest" description="Disordered" evidence="1">
    <location>
        <begin position="1246"/>
        <end position="1283"/>
    </location>
</feature>
<proteinExistence type="predicted"/>
<protein>
    <submittedName>
        <fullName evidence="2">Uncharacterized protein</fullName>
    </submittedName>
</protein>
<feature type="compositionally biased region" description="Polar residues" evidence="1">
    <location>
        <begin position="1"/>
        <end position="10"/>
    </location>
</feature>
<feature type="region of interest" description="Disordered" evidence="1">
    <location>
        <begin position="595"/>
        <end position="631"/>
    </location>
</feature>
<feature type="compositionally biased region" description="Basic and acidic residues" evidence="1">
    <location>
        <begin position="805"/>
        <end position="819"/>
    </location>
</feature>
<feature type="compositionally biased region" description="Basic and acidic residues" evidence="1">
    <location>
        <begin position="730"/>
        <end position="749"/>
    </location>
</feature>
<keyword evidence="3" id="KW-1185">Reference proteome</keyword>
<name>A0A8S0VNW8_OLEEU</name>
<dbReference type="Proteomes" id="UP000594638">
    <property type="component" value="Unassembled WGS sequence"/>
</dbReference>
<dbReference type="Gramene" id="OE9A086624T1">
    <property type="protein sequence ID" value="OE9A086624C1"/>
    <property type="gene ID" value="OE9A086624"/>
</dbReference>
<feature type="compositionally biased region" description="Basic residues" evidence="1">
    <location>
        <begin position="707"/>
        <end position="717"/>
    </location>
</feature>
<feature type="region of interest" description="Disordered" evidence="1">
    <location>
        <begin position="972"/>
        <end position="993"/>
    </location>
</feature>
<reference evidence="2 3" key="1">
    <citation type="submission" date="2019-12" db="EMBL/GenBank/DDBJ databases">
        <authorList>
            <person name="Alioto T."/>
            <person name="Alioto T."/>
            <person name="Gomez Garrido J."/>
        </authorList>
    </citation>
    <scope>NUCLEOTIDE SEQUENCE [LARGE SCALE GENOMIC DNA]</scope>
</reference>
<feature type="compositionally biased region" description="Low complexity" evidence="1">
    <location>
        <begin position="980"/>
        <end position="990"/>
    </location>
</feature>
<feature type="region of interest" description="Disordered" evidence="1">
    <location>
        <begin position="706"/>
        <end position="829"/>
    </location>
</feature>
<feature type="region of interest" description="Disordered" evidence="1">
    <location>
        <begin position="927"/>
        <end position="949"/>
    </location>
</feature>
<sequence length="1390" mass="154174">MLNETQSENVNLGELNTMRMTRRHKNLLVGTSSTSGNSSPTVEGKKVKKKKKKEETNVSSVDGSDDGSSIQTSSDISDVTNFSTAVFVGDDDPEQDVVDSCDIKTSFLCHKKDCLVGDLKTSKIHREDKLKVGDNETCDGQVATKSVDVLSGSENIKESDNHTSALVTEVEKNTVCHSTSHNSIKNEKYSNPTEEKTLLNDDQTNDSGGISITSVNAETSNNAGGISIISVNAETSNNAGGISIISVNPETSNNAGGISIKSVNAETSNDANAISITSVNPETSNNEVPTSLVANSAIGLDTISSAPDQVNFVSSMINDGSMTITSDLDNLEQSIPSNVIKTRRRTSRVEELARIQAKKNDELSVENSKVICKKDLDDNIEANVSTSLVRNTSSRKNVRAVPNLRPLPNLIKISADTKTIFPKLLSNNMTNEKETVQSNDDIEEFNKACTKAICDKRLDEYVPIVESETVLESSQKISPRNKDMKSNEGKDILLNQNSALASSSKMIESFENAENVSLIDRISKNKSEHERNTICTEQSVEMKSAQEMYLQLNAESKHNVKKLNGELQNTIFEKDESVSLDLPVEIRKSSRGKNIVVKDTAEKPEAQNTTTRVLRNRNDASSSVETKESKKLFPEVQTAPINSTFMESENVDKYCLQSFEILGASEQRNEENSISSNVTIAQETINEGEQIVENIDKKCQKIETGNKKKRTKRKPNRLKGCLENIPSEESSEKVPIEMQQKDMYTETRKSPRSKSNNLKGSFENLALQDNSVVETQTKKGPVSKSSSLKGSSEKLAIEEFSQDAETEKQENEDYLENRKSPRVKSSTLKSNSVSLAIGEVLETAIMKKQGNESSMEKRKCLRNRSSSLKGSSENLSFQETFENIEVKEPKFDTSDKTKDSLSVKSNILKGSSENLPIEKSLEKIEMGKQENETTMKTKKSSRVKTSSFKGSSENIVLEESLSKFEINDPENEFSVETRKSSLNKSSSSKKSTIEKPLGKIEMEKLQHETTLGPKCKSTSLKDNSESLVIQESLDNLEAKKNIVNETLQTTELRSRKRSKSKSCSIKGSSENLAVEMSVEKGHKEKDQGELSIATRKSRRIKSNNVSVHAKILDVEESLKNIDVSNQQDKLCSMKKKRTIEKSNFTKVFPNNLTIERQDDETIEKEINDSCFETIKSTRSKSKVSNNTSEYLAVKEVSANVLTEENQIEPGTSIEKRKRTRQNCLNVISKNTFNKAPEKVAKGIDQTQAFAEKRTTSRSKGNATKSSSEDSAVQSPVEKNQVETSVETRYVAKKLNDNFGTPPVEESKPTKVQEFYPEKTIDLSSELRKSIAVSLELRKRSRTVEVEDSINNQEKNSSLNIVKLVSDLEKEPSSRIDPEAAVIRELLKKRD</sequence>
<feature type="region of interest" description="Disordered" evidence="1">
    <location>
        <begin position="848"/>
        <end position="874"/>
    </location>
</feature>
<feature type="compositionally biased region" description="Low complexity" evidence="1">
    <location>
        <begin position="30"/>
        <end position="39"/>
    </location>
</feature>
<comment type="caution">
    <text evidence="2">The sequence shown here is derived from an EMBL/GenBank/DDBJ whole genome shotgun (WGS) entry which is preliminary data.</text>
</comment>
<feature type="non-terminal residue" evidence="2">
    <location>
        <position position="1390"/>
    </location>
</feature>
<evidence type="ECO:0000313" key="3">
    <source>
        <dbReference type="Proteomes" id="UP000594638"/>
    </source>
</evidence>
<feature type="compositionally biased region" description="Low complexity" evidence="1">
    <location>
        <begin position="863"/>
        <end position="874"/>
    </location>
</feature>
<gene>
    <name evidence="2" type="ORF">OLEA9_A086624</name>
</gene>